<dbReference type="EMBL" id="CP101185">
    <property type="protein sequence ID" value="UYV98758.1"/>
    <property type="molecule type" value="Genomic_DNA"/>
</dbReference>
<gene>
    <name evidence="1" type="ORF">NL394_05955</name>
</gene>
<sequence>MNEVLEPLLWLLRESDPDGLDLTSAGWLKPGIIKRMMTDLKWDDDWFGTGRNEVNIPHVMDLREQLQRWKLLRKYKGKLLLTPLGRRVVEEPAALWEFLADRLASPDTPADEVVMRLLVHWELTGTEPGWMMIDEVVRSELTFRGFVMTEGNGGIPLNLARDLYLDVRRPLGLLALWGSRMRRGPEPKLSDAGIKFLLDVQRRLDASQR</sequence>
<evidence type="ECO:0000313" key="1">
    <source>
        <dbReference type="EMBL" id="UYV98758.1"/>
    </source>
</evidence>
<proteinExistence type="predicted"/>
<dbReference type="Proteomes" id="UP001163293">
    <property type="component" value="Chromosome"/>
</dbReference>
<evidence type="ECO:0000313" key="2">
    <source>
        <dbReference type="Proteomes" id="UP001163293"/>
    </source>
</evidence>
<keyword evidence="2" id="KW-1185">Reference proteome</keyword>
<accession>A0AAX3EM16</accession>
<dbReference type="RefSeq" id="WP_168529598.1">
    <property type="nucleotide sequence ID" value="NZ_CP043010.1"/>
</dbReference>
<reference evidence="1" key="1">
    <citation type="submission" date="2022-07" db="EMBL/GenBank/DDBJ databases">
        <authorList>
            <person name="Wu T."/>
        </authorList>
    </citation>
    <scope>NUCLEOTIDE SEQUENCE</scope>
    <source>
        <strain evidence="1">SD-1</strain>
    </source>
</reference>
<dbReference type="AlphaFoldDB" id="A0AAX3EM16"/>
<organism evidence="1 2">
    <name type="scientific">Paenarthrobacter ureafaciens</name>
    <dbReference type="NCBI Taxonomy" id="37931"/>
    <lineage>
        <taxon>Bacteria</taxon>
        <taxon>Bacillati</taxon>
        <taxon>Actinomycetota</taxon>
        <taxon>Actinomycetes</taxon>
        <taxon>Micrococcales</taxon>
        <taxon>Micrococcaceae</taxon>
        <taxon>Paenarthrobacter</taxon>
    </lineage>
</organism>
<name>A0AAX3EM16_PAEUR</name>
<protein>
    <submittedName>
        <fullName evidence="1">Uncharacterized protein</fullName>
    </submittedName>
</protein>